<protein>
    <submittedName>
        <fullName evidence="5">Bromodomain-containing protein</fullName>
    </submittedName>
</protein>
<evidence type="ECO:0000256" key="1">
    <source>
        <dbReference type="ARBA" id="ARBA00023117"/>
    </source>
</evidence>
<accession>A0A074WPM9</accession>
<dbReference type="STRING" id="1043004.A0A074WPM9"/>
<dbReference type="Pfam" id="PF00439">
    <property type="entry name" value="Bromodomain"/>
    <property type="match status" value="1"/>
</dbReference>
<name>A0A074WPM9_9PEZI</name>
<keyword evidence="1 2" id="KW-0103">Bromodomain</keyword>
<dbReference type="SUPFAM" id="SSF47370">
    <property type="entry name" value="Bromodomain"/>
    <property type="match status" value="1"/>
</dbReference>
<dbReference type="HOGENOM" id="CLU_1255750_0_0_1"/>
<dbReference type="GO" id="GO:0006325">
    <property type="term" value="P:chromatin organization"/>
    <property type="evidence" value="ECO:0007669"/>
    <property type="project" value="UniProtKB-ARBA"/>
</dbReference>
<dbReference type="PROSITE" id="PS50014">
    <property type="entry name" value="BROMODOMAIN_2"/>
    <property type="match status" value="1"/>
</dbReference>
<dbReference type="AlphaFoldDB" id="A0A074WPM9"/>
<sequence>MSSWKRDRNYESEDGFDTMPSTSKRARLASADPSGSICHRAEQSDMVREYLLITWSRPMTEQQKSFLTKKMEELMTLKSAADFLEPRTGKDVPVYISKIKGPTDLSTIRNLLDTGGYPSVADLLIDFTTMIHNVIWINGCKRHDPAPARRFLKCFCDRLKQCPIGPYGKPLTAYTRDDMRLMASDVTDGPTKVSTLSPEKSKVASINDSVQNELVKHSLA</sequence>
<dbReference type="EMBL" id="KL584706">
    <property type="protein sequence ID" value="KEQ75088.1"/>
    <property type="molecule type" value="Genomic_DNA"/>
</dbReference>
<dbReference type="SMART" id="SM00297">
    <property type="entry name" value="BROMO"/>
    <property type="match status" value="1"/>
</dbReference>
<proteinExistence type="predicted"/>
<dbReference type="Gene3D" id="1.20.920.10">
    <property type="entry name" value="Bromodomain-like"/>
    <property type="match status" value="1"/>
</dbReference>
<gene>
    <name evidence="5" type="ORF">M436DRAFT_80530</name>
</gene>
<evidence type="ECO:0000256" key="3">
    <source>
        <dbReference type="SAM" id="MobiDB-lite"/>
    </source>
</evidence>
<reference evidence="5 6" key="1">
    <citation type="journal article" date="2014" name="BMC Genomics">
        <title>Genome sequencing of four Aureobasidium pullulans varieties: biotechnological potential, stress tolerance, and description of new species.</title>
        <authorList>
            <person name="Gostin Ar C."/>
            <person name="Ohm R.A."/>
            <person name="Kogej T."/>
            <person name="Sonjak S."/>
            <person name="Turk M."/>
            <person name="Zajc J."/>
            <person name="Zalar P."/>
            <person name="Grube M."/>
            <person name="Sun H."/>
            <person name="Han J."/>
            <person name="Sharma A."/>
            <person name="Chiniquy J."/>
            <person name="Ngan C.Y."/>
            <person name="Lipzen A."/>
            <person name="Barry K."/>
            <person name="Grigoriev I.V."/>
            <person name="Gunde-Cimerman N."/>
        </authorList>
    </citation>
    <scope>NUCLEOTIDE SEQUENCE [LARGE SCALE GENOMIC DNA]</scope>
    <source>
        <strain evidence="5 6">CBS 147.97</strain>
    </source>
</reference>
<dbReference type="InterPro" id="IPR036427">
    <property type="entry name" value="Bromodomain-like_sf"/>
</dbReference>
<feature type="region of interest" description="Disordered" evidence="3">
    <location>
        <begin position="1"/>
        <end position="36"/>
    </location>
</feature>
<dbReference type="GeneID" id="25416631"/>
<organism evidence="5 6">
    <name type="scientific">Aureobasidium namibiae CBS 147.97</name>
    <dbReference type="NCBI Taxonomy" id="1043004"/>
    <lineage>
        <taxon>Eukaryota</taxon>
        <taxon>Fungi</taxon>
        <taxon>Dikarya</taxon>
        <taxon>Ascomycota</taxon>
        <taxon>Pezizomycotina</taxon>
        <taxon>Dothideomycetes</taxon>
        <taxon>Dothideomycetidae</taxon>
        <taxon>Dothideales</taxon>
        <taxon>Saccotheciaceae</taxon>
        <taxon>Aureobasidium</taxon>
    </lineage>
</organism>
<evidence type="ECO:0000313" key="6">
    <source>
        <dbReference type="Proteomes" id="UP000027730"/>
    </source>
</evidence>
<feature type="domain" description="Bromo" evidence="4">
    <location>
        <begin position="75"/>
        <end position="139"/>
    </location>
</feature>
<keyword evidence="6" id="KW-1185">Reference proteome</keyword>
<dbReference type="CDD" id="cd04369">
    <property type="entry name" value="Bromodomain"/>
    <property type="match status" value="1"/>
</dbReference>
<dbReference type="RefSeq" id="XP_013429352.1">
    <property type="nucleotide sequence ID" value="XM_013573898.1"/>
</dbReference>
<evidence type="ECO:0000256" key="2">
    <source>
        <dbReference type="PROSITE-ProRule" id="PRU00035"/>
    </source>
</evidence>
<feature type="compositionally biased region" description="Basic and acidic residues" evidence="3">
    <location>
        <begin position="1"/>
        <end position="11"/>
    </location>
</feature>
<evidence type="ECO:0000313" key="5">
    <source>
        <dbReference type="EMBL" id="KEQ75088.1"/>
    </source>
</evidence>
<dbReference type="Proteomes" id="UP000027730">
    <property type="component" value="Unassembled WGS sequence"/>
</dbReference>
<evidence type="ECO:0000259" key="4">
    <source>
        <dbReference type="PROSITE" id="PS50014"/>
    </source>
</evidence>
<dbReference type="OrthoDB" id="21449at2759"/>
<dbReference type="InterPro" id="IPR001487">
    <property type="entry name" value="Bromodomain"/>
</dbReference>